<dbReference type="AlphaFoldDB" id="A0AAW7Z961"/>
<sequence length="69" mass="8149">MGIIQDFYDPYSAYEEQAIYEDGYQGYTEECCVHLMYCPNCEDGQFRPMKRLLELMTNISLIDNSVHRP</sequence>
<reference evidence="1" key="1">
    <citation type="journal article" date="2023" name="J. Hazard. Mater.">
        <title>Anaerobic biodegradation of pyrene and benzo[a]pyrene by a new sulfate-reducing Desulforamulus aquiferis strain DSA.</title>
        <authorList>
            <person name="Zhang Z."/>
            <person name="Sun J."/>
            <person name="Gong X."/>
            <person name="Wang C."/>
            <person name="Wang H."/>
        </authorList>
    </citation>
    <scope>NUCLEOTIDE SEQUENCE</scope>
    <source>
        <strain evidence="1">DSA</strain>
    </source>
</reference>
<evidence type="ECO:0000313" key="1">
    <source>
        <dbReference type="EMBL" id="MDO7785956.1"/>
    </source>
</evidence>
<dbReference type="EMBL" id="JARPTC010000002">
    <property type="protein sequence ID" value="MDO7785956.1"/>
    <property type="molecule type" value="Genomic_DNA"/>
</dbReference>
<organism evidence="1 2">
    <name type="scientific">Desulforamulus aquiferis</name>
    <dbReference type="NCBI Taxonomy" id="1397668"/>
    <lineage>
        <taxon>Bacteria</taxon>
        <taxon>Bacillati</taxon>
        <taxon>Bacillota</taxon>
        <taxon>Clostridia</taxon>
        <taxon>Eubacteriales</taxon>
        <taxon>Peptococcaceae</taxon>
        <taxon>Desulforamulus</taxon>
    </lineage>
</organism>
<proteinExistence type="predicted"/>
<keyword evidence="2" id="KW-1185">Reference proteome</keyword>
<name>A0AAW7Z961_9FIRM</name>
<dbReference type="Proteomes" id="UP001172911">
    <property type="component" value="Unassembled WGS sequence"/>
</dbReference>
<gene>
    <name evidence="1" type="ORF">P6N53_01775</name>
</gene>
<evidence type="ECO:0000313" key="2">
    <source>
        <dbReference type="Proteomes" id="UP001172911"/>
    </source>
</evidence>
<protein>
    <submittedName>
        <fullName evidence="1">Uncharacterized protein</fullName>
    </submittedName>
</protein>
<dbReference type="RefSeq" id="WP_304540672.1">
    <property type="nucleotide sequence ID" value="NZ_JARPTC010000002.1"/>
</dbReference>
<accession>A0AAW7Z961</accession>
<comment type="caution">
    <text evidence="1">The sequence shown here is derived from an EMBL/GenBank/DDBJ whole genome shotgun (WGS) entry which is preliminary data.</text>
</comment>
<reference evidence="1" key="2">
    <citation type="submission" date="2023-03" db="EMBL/GenBank/DDBJ databases">
        <authorList>
            <person name="Zhang Z."/>
        </authorList>
    </citation>
    <scope>NUCLEOTIDE SEQUENCE</scope>
    <source>
        <strain evidence="1">DSA</strain>
    </source>
</reference>